<accession>A0ACA9P198</accession>
<feature type="non-terminal residue" evidence="1">
    <location>
        <position position="1"/>
    </location>
</feature>
<name>A0ACA9P198_9GLOM</name>
<evidence type="ECO:0000313" key="1">
    <source>
        <dbReference type="EMBL" id="CAG8679130.1"/>
    </source>
</evidence>
<dbReference type="Proteomes" id="UP000789525">
    <property type="component" value="Unassembled WGS sequence"/>
</dbReference>
<comment type="caution">
    <text evidence="1">The sequence shown here is derived from an EMBL/GenBank/DDBJ whole genome shotgun (WGS) entry which is preliminary data.</text>
</comment>
<sequence>GFQNTTERINIEKLKIPEPILFYDEIVLFEDELADNGTALLNAKV</sequence>
<evidence type="ECO:0000313" key="2">
    <source>
        <dbReference type="Proteomes" id="UP000789525"/>
    </source>
</evidence>
<protein>
    <submittedName>
        <fullName evidence="1">16824_t:CDS:1</fullName>
    </submittedName>
</protein>
<feature type="non-terminal residue" evidence="1">
    <location>
        <position position="45"/>
    </location>
</feature>
<reference evidence="1" key="1">
    <citation type="submission" date="2021-06" db="EMBL/GenBank/DDBJ databases">
        <authorList>
            <person name="Kallberg Y."/>
            <person name="Tangrot J."/>
            <person name="Rosling A."/>
        </authorList>
    </citation>
    <scope>NUCLEOTIDE SEQUENCE</scope>
    <source>
        <strain evidence="1">CL356</strain>
    </source>
</reference>
<organism evidence="1 2">
    <name type="scientific">Acaulospora colombiana</name>
    <dbReference type="NCBI Taxonomy" id="27376"/>
    <lineage>
        <taxon>Eukaryota</taxon>
        <taxon>Fungi</taxon>
        <taxon>Fungi incertae sedis</taxon>
        <taxon>Mucoromycota</taxon>
        <taxon>Glomeromycotina</taxon>
        <taxon>Glomeromycetes</taxon>
        <taxon>Diversisporales</taxon>
        <taxon>Acaulosporaceae</taxon>
        <taxon>Acaulospora</taxon>
    </lineage>
</organism>
<gene>
    <name evidence="1" type="ORF">ACOLOM_LOCUS9259</name>
</gene>
<dbReference type="EMBL" id="CAJVPT010026379">
    <property type="protein sequence ID" value="CAG8679130.1"/>
    <property type="molecule type" value="Genomic_DNA"/>
</dbReference>
<keyword evidence="2" id="KW-1185">Reference proteome</keyword>
<proteinExistence type="predicted"/>